<reference evidence="1" key="1">
    <citation type="submission" date="2023-04" db="EMBL/GenBank/DDBJ databases">
        <title>Draft Genome sequencing of Naganishia species isolated from polar environments using Oxford Nanopore Technology.</title>
        <authorList>
            <person name="Leo P."/>
            <person name="Venkateswaran K."/>
        </authorList>
    </citation>
    <scope>NUCLEOTIDE SEQUENCE</scope>
    <source>
        <strain evidence="1">MNA-CCFEE 5425</strain>
    </source>
</reference>
<sequence length="342" mass="37872">MTITQSSQAPLVVIGGATGNQGGSVLRYLKDSDKEYRIRALTRDSTKPKAKALANLGAEVISIDLKPENQDKIEKAYAGADVVFVSVTEPNAPIYPLTDIHGQAVTNFWEHVDKQREINEGKAMIDAGVAAGVKLFIFSSLPSPENKSKGAISNVHHFEGKARIEEYGRTKSSPTFQFVAVQAGFYDSNIIGQQLVRKEGDGTWVYRTPISADTLVPSIDIDEYGLWVRAIIEHKEVREDGRAVPADAEDISLRDMITAITKATGTPIKIVDNMPYDEFVKTFPEGTPPHVIEDLGVDMWKFHAKDGYFLGVDTKWPLKYLAHKPSTFAEWLKKADLSEYTK</sequence>
<proteinExistence type="predicted"/>
<protein>
    <submittedName>
        <fullName evidence="1">Uncharacterized protein</fullName>
    </submittedName>
</protein>
<name>A0ACC2XQN3_9TREE</name>
<gene>
    <name evidence="1" type="ORF">QFC22_000649</name>
</gene>
<dbReference type="Proteomes" id="UP001243375">
    <property type="component" value="Unassembled WGS sequence"/>
</dbReference>
<evidence type="ECO:0000313" key="2">
    <source>
        <dbReference type="Proteomes" id="UP001243375"/>
    </source>
</evidence>
<organism evidence="1 2">
    <name type="scientific">Naganishia vaughanmartiniae</name>
    <dbReference type="NCBI Taxonomy" id="1424756"/>
    <lineage>
        <taxon>Eukaryota</taxon>
        <taxon>Fungi</taxon>
        <taxon>Dikarya</taxon>
        <taxon>Basidiomycota</taxon>
        <taxon>Agaricomycotina</taxon>
        <taxon>Tremellomycetes</taxon>
        <taxon>Filobasidiales</taxon>
        <taxon>Filobasidiaceae</taxon>
        <taxon>Naganishia</taxon>
    </lineage>
</organism>
<accession>A0ACC2XQN3</accession>
<keyword evidence="2" id="KW-1185">Reference proteome</keyword>
<comment type="caution">
    <text evidence="1">The sequence shown here is derived from an EMBL/GenBank/DDBJ whole genome shotgun (WGS) entry which is preliminary data.</text>
</comment>
<evidence type="ECO:0000313" key="1">
    <source>
        <dbReference type="EMBL" id="KAJ9125686.1"/>
    </source>
</evidence>
<dbReference type="EMBL" id="JASBWU010000001">
    <property type="protein sequence ID" value="KAJ9125686.1"/>
    <property type="molecule type" value="Genomic_DNA"/>
</dbReference>